<dbReference type="AlphaFoldDB" id="A0A183NVV4"/>
<dbReference type="Proteomes" id="UP000269396">
    <property type="component" value="Unassembled WGS sequence"/>
</dbReference>
<proteinExistence type="predicted"/>
<evidence type="ECO:0000313" key="2">
    <source>
        <dbReference type="Proteomes" id="UP000269396"/>
    </source>
</evidence>
<evidence type="ECO:0000313" key="1">
    <source>
        <dbReference type="EMBL" id="VDP32889.1"/>
    </source>
</evidence>
<protein>
    <submittedName>
        <fullName evidence="1">Uncharacterized protein</fullName>
    </submittedName>
</protein>
<accession>A0A183NVV4</accession>
<gene>
    <name evidence="1" type="ORF">SMTD_LOCUS6240</name>
</gene>
<keyword evidence="2" id="KW-1185">Reference proteome</keyword>
<sequence length="128" mass="14718">MNHLQNGSPALDMKRIEAAKANRQLQLENWRNYERQMQTSDKHPKKNCPRKSHHLNVKFTDNCVLLDATLRGDCEEVNQIVMTDPPVCSFFILAPFKRRESASYGIILKVARILLTTSLSFRGGNEFN</sequence>
<organism evidence="1 2">
    <name type="scientific">Schistosoma mattheei</name>
    <dbReference type="NCBI Taxonomy" id="31246"/>
    <lineage>
        <taxon>Eukaryota</taxon>
        <taxon>Metazoa</taxon>
        <taxon>Spiralia</taxon>
        <taxon>Lophotrochozoa</taxon>
        <taxon>Platyhelminthes</taxon>
        <taxon>Trematoda</taxon>
        <taxon>Digenea</taxon>
        <taxon>Strigeidida</taxon>
        <taxon>Schistosomatoidea</taxon>
        <taxon>Schistosomatidae</taxon>
        <taxon>Schistosoma</taxon>
    </lineage>
</organism>
<name>A0A183NVV4_9TREM</name>
<reference evidence="1 2" key="1">
    <citation type="submission" date="2018-11" db="EMBL/GenBank/DDBJ databases">
        <authorList>
            <consortium name="Pathogen Informatics"/>
        </authorList>
    </citation>
    <scope>NUCLEOTIDE SEQUENCE [LARGE SCALE GENOMIC DNA]</scope>
    <source>
        <strain>Denwood</strain>
        <strain evidence="2">Zambia</strain>
    </source>
</reference>
<dbReference type="EMBL" id="UZAL01027473">
    <property type="protein sequence ID" value="VDP32889.1"/>
    <property type="molecule type" value="Genomic_DNA"/>
</dbReference>